<proteinExistence type="predicted"/>
<name>A0AB36P319_9FLAO</name>
<dbReference type="EMBL" id="MUHB01000007">
    <property type="protein sequence ID" value="OXB05732.1"/>
    <property type="molecule type" value="Genomic_DNA"/>
</dbReference>
<accession>A0AB36P319</accession>
<gene>
    <name evidence="1" type="ORF">B0A72_06865</name>
</gene>
<sequence length="71" mass="8282">MLDLADVEMLLWNADLTDSLRENADKNRFFYLCFFCLLELEVSQYCQAERPRSRSFGTGEAHTTISKQTKN</sequence>
<protein>
    <submittedName>
        <fullName evidence="1">Uncharacterized protein</fullName>
    </submittedName>
</protein>
<evidence type="ECO:0000313" key="2">
    <source>
        <dbReference type="Proteomes" id="UP000198431"/>
    </source>
</evidence>
<organism evidence="1 2">
    <name type="scientific">Flavobacterium pectinovorum</name>
    <dbReference type="NCBI Taxonomy" id="29533"/>
    <lineage>
        <taxon>Bacteria</taxon>
        <taxon>Pseudomonadati</taxon>
        <taxon>Bacteroidota</taxon>
        <taxon>Flavobacteriia</taxon>
        <taxon>Flavobacteriales</taxon>
        <taxon>Flavobacteriaceae</taxon>
        <taxon>Flavobacterium</taxon>
    </lineage>
</organism>
<reference evidence="1 2" key="1">
    <citation type="submission" date="2016-11" db="EMBL/GenBank/DDBJ databases">
        <title>Whole genomes of Flavobacteriaceae.</title>
        <authorList>
            <person name="Stine C."/>
            <person name="Li C."/>
            <person name="Tadesse D."/>
        </authorList>
    </citation>
    <scope>NUCLEOTIDE SEQUENCE [LARGE SCALE GENOMIC DNA]</scope>
    <source>
        <strain evidence="1 2">ATCC 19366</strain>
    </source>
</reference>
<evidence type="ECO:0000313" key="1">
    <source>
        <dbReference type="EMBL" id="OXB05732.1"/>
    </source>
</evidence>
<comment type="caution">
    <text evidence="1">The sequence shown here is derived from an EMBL/GenBank/DDBJ whole genome shotgun (WGS) entry which is preliminary data.</text>
</comment>
<dbReference type="AlphaFoldDB" id="A0AB36P319"/>
<dbReference type="Proteomes" id="UP000198431">
    <property type="component" value="Unassembled WGS sequence"/>
</dbReference>